<dbReference type="InterPro" id="IPR002893">
    <property type="entry name" value="Znf_MYND"/>
</dbReference>
<dbReference type="SUPFAM" id="SSF144232">
    <property type="entry name" value="HIT/MYND zinc finger-like"/>
    <property type="match status" value="1"/>
</dbReference>
<keyword evidence="2 4" id="KW-0863">Zinc-finger</keyword>
<dbReference type="Gene3D" id="6.10.140.2220">
    <property type="match status" value="1"/>
</dbReference>
<dbReference type="PROSITE" id="PS50865">
    <property type="entry name" value="ZF_MYND_2"/>
    <property type="match status" value="1"/>
</dbReference>
<comment type="caution">
    <text evidence="6">The sequence shown here is derived from an EMBL/GenBank/DDBJ whole genome shotgun (WGS) entry which is preliminary data.</text>
</comment>
<organism evidence="6 7">
    <name type="scientific">Mycena sanguinolenta</name>
    <dbReference type="NCBI Taxonomy" id="230812"/>
    <lineage>
        <taxon>Eukaryota</taxon>
        <taxon>Fungi</taxon>
        <taxon>Dikarya</taxon>
        <taxon>Basidiomycota</taxon>
        <taxon>Agaricomycotina</taxon>
        <taxon>Agaricomycetes</taxon>
        <taxon>Agaricomycetidae</taxon>
        <taxon>Agaricales</taxon>
        <taxon>Marasmiineae</taxon>
        <taxon>Mycenaceae</taxon>
        <taxon>Mycena</taxon>
    </lineage>
</organism>
<gene>
    <name evidence="6" type="ORF">MSAN_01077600</name>
</gene>
<dbReference type="Proteomes" id="UP000623467">
    <property type="component" value="Unassembled WGS sequence"/>
</dbReference>
<name>A0A8H7D9U1_9AGAR</name>
<evidence type="ECO:0000256" key="3">
    <source>
        <dbReference type="ARBA" id="ARBA00022833"/>
    </source>
</evidence>
<evidence type="ECO:0000256" key="1">
    <source>
        <dbReference type="ARBA" id="ARBA00022723"/>
    </source>
</evidence>
<evidence type="ECO:0000259" key="5">
    <source>
        <dbReference type="PROSITE" id="PS50865"/>
    </source>
</evidence>
<evidence type="ECO:0000313" key="7">
    <source>
        <dbReference type="Proteomes" id="UP000623467"/>
    </source>
</evidence>
<dbReference type="EMBL" id="JACAZH010000007">
    <property type="protein sequence ID" value="KAF7364183.1"/>
    <property type="molecule type" value="Genomic_DNA"/>
</dbReference>
<dbReference type="OrthoDB" id="2980549at2759"/>
<keyword evidence="7" id="KW-1185">Reference proteome</keyword>
<keyword evidence="1" id="KW-0479">Metal-binding</keyword>
<evidence type="ECO:0000256" key="4">
    <source>
        <dbReference type="PROSITE-ProRule" id="PRU00134"/>
    </source>
</evidence>
<feature type="domain" description="MYND-type" evidence="5">
    <location>
        <begin position="328"/>
        <end position="370"/>
    </location>
</feature>
<dbReference type="AlphaFoldDB" id="A0A8H7D9U1"/>
<accession>A0A8H7D9U1</accession>
<reference evidence="6" key="1">
    <citation type="submission" date="2020-05" db="EMBL/GenBank/DDBJ databases">
        <title>Mycena genomes resolve the evolution of fungal bioluminescence.</title>
        <authorList>
            <person name="Tsai I.J."/>
        </authorList>
    </citation>
    <scope>NUCLEOTIDE SEQUENCE</scope>
    <source>
        <strain evidence="6">160909Yilan</strain>
    </source>
</reference>
<evidence type="ECO:0000256" key="2">
    <source>
        <dbReference type="ARBA" id="ARBA00022771"/>
    </source>
</evidence>
<protein>
    <submittedName>
        <fullName evidence="6">MYND-type domain-containing protein</fullName>
    </submittedName>
</protein>
<proteinExistence type="predicted"/>
<evidence type="ECO:0000313" key="6">
    <source>
        <dbReference type="EMBL" id="KAF7364183.1"/>
    </source>
</evidence>
<sequence length="544" mass="62319">MIFQFALLKNKSSQQELGSTLWPRVWPWMRFMHEHREYLPGPLALENVIYFQFLGFVEQNFFPLHSPVTSTPGFRAILATAWVLLPEMKSSKDGFQICSHSVALFLRELDFTDPVHFMEMVDSTGGRLEGLACLSTEFLDHAVDLRDYADGRHSMMCVDSLMAFILGLGDSLRENFLAVLRKHFLSLLPTIMDVLIHTAPPDSASVWCRMFDLLEQLLYTPQVCRLLLVAIRAGLLRTMATLSLQFPGNLDYNLRYLLTKLLPENLVYYNLVAAIGEILQDLTEFCYREEFEALEIFDDWVQFLHLAEMRVKVMRGLAGAEALKVCDNVECGEIRDRSQCRRCSGCNSFYYCNRQCQMADWRRGSHRNNCGSNMMLSLGDSRNCTLGFHERQFMRALVQDDYIGEINSIYKQHLELMAADPDALILTLFDYTYTTVQISVHSIADSPFTDTLNSMGTEWTDMVSRAKRSHGCMQLHVIKVSEGIDTRLWVTPLRTSSSQIYDAVRELAKNLPADYDEELFADAVNRVTKILDYVDDANVVVEIH</sequence>
<keyword evidence="3" id="KW-0862">Zinc</keyword>
<dbReference type="Pfam" id="PF01753">
    <property type="entry name" value="zf-MYND"/>
    <property type="match status" value="1"/>
</dbReference>
<dbReference type="GO" id="GO:0008270">
    <property type="term" value="F:zinc ion binding"/>
    <property type="evidence" value="ECO:0007669"/>
    <property type="project" value="UniProtKB-KW"/>
</dbReference>